<reference evidence="10 11" key="1">
    <citation type="submission" date="2020-02" db="EMBL/GenBank/DDBJ databases">
        <authorList>
            <person name="Dziuba M."/>
            <person name="Kuznetsov B."/>
            <person name="Mardanov A."/>
            <person name="Ravin N."/>
            <person name="Grouzdev D."/>
        </authorList>
    </citation>
    <scope>NUCLEOTIDE SEQUENCE [LARGE SCALE GENOMIC DNA]</scope>
    <source>
        <strain evidence="10 11">SpK</strain>
    </source>
</reference>
<dbReference type="AlphaFoldDB" id="A0A7C9UVG8"/>
<name>A0A7C9UVG8_9PROT</name>
<dbReference type="Pfam" id="PF00460">
    <property type="entry name" value="Flg_bb_rod"/>
    <property type="match status" value="1"/>
</dbReference>
<keyword evidence="11" id="KW-1185">Reference proteome</keyword>
<dbReference type="Pfam" id="PF06429">
    <property type="entry name" value="Flg_bbr_C"/>
    <property type="match status" value="1"/>
</dbReference>
<evidence type="ECO:0000256" key="2">
    <source>
        <dbReference type="ARBA" id="ARBA00009677"/>
    </source>
</evidence>
<evidence type="ECO:0000259" key="8">
    <source>
        <dbReference type="Pfam" id="PF07559"/>
    </source>
</evidence>
<dbReference type="Proteomes" id="UP000480684">
    <property type="component" value="Unassembled WGS sequence"/>
</dbReference>
<dbReference type="GO" id="GO:0009424">
    <property type="term" value="C:bacterial-type flagellum hook"/>
    <property type="evidence" value="ECO:0007669"/>
    <property type="project" value="TreeGrafter"/>
</dbReference>
<feature type="domain" description="Flagellar basal body rod protein N-terminal" evidence="6">
    <location>
        <begin position="7"/>
        <end position="37"/>
    </location>
</feature>
<dbReference type="InterPro" id="IPR053967">
    <property type="entry name" value="LlgE_F_G-like_D1"/>
</dbReference>
<accession>A0A7C9UVG8</accession>
<feature type="domain" description="Flagellar hook protein FlgE/F/G-like D1" evidence="9">
    <location>
        <begin position="85"/>
        <end position="131"/>
    </location>
</feature>
<dbReference type="SUPFAM" id="SSF117143">
    <property type="entry name" value="Flagellar hook protein flgE"/>
    <property type="match status" value="1"/>
</dbReference>
<dbReference type="RefSeq" id="WP_163676514.1">
    <property type="nucleotide sequence ID" value="NZ_JAAIYP010000033.1"/>
</dbReference>
<evidence type="ECO:0000259" key="7">
    <source>
        <dbReference type="Pfam" id="PF06429"/>
    </source>
</evidence>
<dbReference type="GO" id="GO:0005829">
    <property type="term" value="C:cytosol"/>
    <property type="evidence" value="ECO:0007669"/>
    <property type="project" value="TreeGrafter"/>
</dbReference>
<dbReference type="GO" id="GO:0071978">
    <property type="term" value="P:bacterial-type flagellum-dependent swarming motility"/>
    <property type="evidence" value="ECO:0007669"/>
    <property type="project" value="TreeGrafter"/>
</dbReference>
<evidence type="ECO:0000256" key="1">
    <source>
        <dbReference type="ARBA" id="ARBA00004117"/>
    </source>
</evidence>
<comment type="subcellular location">
    <subcellularLocation>
        <location evidence="1 5">Bacterial flagellum basal body</location>
    </subcellularLocation>
</comment>
<evidence type="ECO:0000256" key="5">
    <source>
        <dbReference type="RuleBase" id="RU362116"/>
    </source>
</evidence>
<comment type="function">
    <text evidence="5">A flexible structure which links the flagellar filament to the drive apparatus in the basal body.</text>
</comment>
<dbReference type="EMBL" id="JAAIYP010000033">
    <property type="protein sequence ID" value="NFV79670.1"/>
    <property type="molecule type" value="Genomic_DNA"/>
</dbReference>
<dbReference type="PANTHER" id="PTHR30435:SF1">
    <property type="entry name" value="FLAGELLAR HOOK PROTEIN FLGE"/>
    <property type="match status" value="1"/>
</dbReference>
<dbReference type="PANTHER" id="PTHR30435">
    <property type="entry name" value="FLAGELLAR PROTEIN"/>
    <property type="match status" value="1"/>
</dbReference>
<evidence type="ECO:0000259" key="9">
    <source>
        <dbReference type="Pfam" id="PF22692"/>
    </source>
</evidence>
<protein>
    <recommendedName>
        <fullName evidence="3 5">Flagellar hook protein FlgE</fullName>
    </recommendedName>
</protein>
<dbReference type="InterPro" id="IPR020013">
    <property type="entry name" value="Flagellar_FlgE/F/G"/>
</dbReference>
<comment type="similarity">
    <text evidence="2 5">Belongs to the flagella basal body rod proteins family.</text>
</comment>
<dbReference type="InterPro" id="IPR037058">
    <property type="entry name" value="Falgellar_hook_FlgE_sf"/>
</dbReference>
<dbReference type="NCBIfam" id="NF004242">
    <property type="entry name" value="PRK05682.2-1"/>
    <property type="match status" value="1"/>
</dbReference>
<evidence type="ECO:0000259" key="6">
    <source>
        <dbReference type="Pfam" id="PF00460"/>
    </source>
</evidence>
<dbReference type="PROSITE" id="PS00588">
    <property type="entry name" value="FLAGELLA_BB_ROD"/>
    <property type="match status" value="1"/>
</dbReference>
<evidence type="ECO:0000313" key="10">
    <source>
        <dbReference type="EMBL" id="NFV79670.1"/>
    </source>
</evidence>
<comment type="caution">
    <text evidence="10">The sequence shown here is derived from an EMBL/GenBank/DDBJ whole genome shotgun (WGS) entry which is preliminary data.</text>
</comment>
<dbReference type="GO" id="GO:0009425">
    <property type="term" value="C:bacterial-type flagellum basal body"/>
    <property type="evidence" value="ECO:0007669"/>
    <property type="project" value="UniProtKB-SubCell"/>
</dbReference>
<evidence type="ECO:0000313" key="11">
    <source>
        <dbReference type="Proteomes" id="UP000480684"/>
    </source>
</evidence>
<dbReference type="InterPro" id="IPR010930">
    <property type="entry name" value="Flg_bb/hook_C_dom"/>
</dbReference>
<organism evidence="10 11">
    <name type="scientific">Magnetospirillum aberrantis SpK</name>
    <dbReference type="NCBI Taxonomy" id="908842"/>
    <lineage>
        <taxon>Bacteria</taxon>
        <taxon>Pseudomonadati</taxon>
        <taxon>Pseudomonadota</taxon>
        <taxon>Alphaproteobacteria</taxon>
        <taxon>Rhodospirillales</taxon>
        <taxon>Rhodospirillaceae</taxon>
        <taxon>Magnetospirillum</taxon>
    </lineage>
</organism>
<dbReference type="InterPro" id="IPR011491">
    <property type="entry name" value="FlgE_D2"/>
</dbReference>
<sequence length="415" mass="42874">MTLSSAMTTAVSALKAQSQALSAISNNLANSSTTGYKSVTTSFQSLVTQAFSGTAYTGAGVTSSVRQNVDAQGNIEATSNVTDMAISGDGMFVVTDSSGAQYYTRNGEFDVDDDGYLYNNASTKVYLMGYAINSDGTTAKTLSQINVTDQDTSWKETTAVSLDASLGADTDVSSSTTYEKTFEVYDSMGGSHIVTATFAHTAVDSSANTSTWTVSFSSDDGTTTLDTLTLEFDGDGNLTSATDSSNVTVDPSSLTLDFDWNNASSDSSITLDLSSISMGGSTDGVTLNDVTNDGYELGNLSGITISSDGTVSASYDNGQTISLYKVAVATFANYDGLAALSGTLYQQTADSGEAIIGTAETGSAGSISASSLESSTVDTADEFTRMIVAQQAYSAASQVITTAKDMYDALISAVR</sequence>
<feature type="domain" description="Flagellar basal-body/hook protein C-terminal" evidence="7">
    <location>
        <begin position="371"/>
        <end position="412"/>
    </location>
</feature>
<dbReference type="Pfam" id="PF22692">
    <property type="entry name" value="LlgE_F_G_D1"/>
    <property type="match status" value="1"/>
</dbReference>
<gene>
    <name evidence="10" type="primary">flgE</name>
    <name evidence="10" type="ORF">G4223_06060</name>
</gene>
<dbReference type="InterPro" id="IPR019776">
    <property type="entry name" value="Flagellar_basal_body_rod_CS"/>
</dbReference>
<dbReference type="NCBIfam" id="TIGR03506">
    <property type="entry name" value="FlgEFG_subfam"/>
    <property type="match status" value="1"/>
</dbReference>
<feature type="domain" description="Flagellar hook protein FlgE D2" evidence="8">
    <location>
        <begin position="167"/>
        <end position="295"/>
    </location>
</feature>
<dbReference type="InterPro" id="IPR037925">
    <property type="entry name" value="FlgE/F/G-like"/>
</dbReference>
<evidence type="ECO:0000256" key="3">
    <source>
        <dbReference type="ARBA" id="ARBA00019015"/>
    </source>
</evidence>
<dbReference type="InterPro" id="IPR001444">
    <property type="entry name" value="Flag_bb_rod_N"/>
</dbReference>
<dbReference type="Pfam" id="PF07559">
    <property type="entry name" value="FlgE_D2"/>
    <property type="match status" value="1"/>
</dbReference>
<proteinExistence type="inferred from homology"/>
<dbReference type="Gene3D" id="2.60.98.20">
    <property type="entry name" value="Flagellar hook protein FlgE"/>
    <property type="match status" value="1"/>
</dbReference>
<keyword evidence="10" id="KW-0282">Flagellum</keyword>
<keyword evidence="10" id="KW-0969">Cilium</keyword>
<keyword evidence="4 5" id="KW-0975">Bacterial flagellum</keyword>
<evidence type="ECO:0000256" key="4">
    <source>
        <dbReference type="ARBA" id="ARBA00023143"/>
    </source>
</evidence>
<keyword evidence="10" id="KW-0966">Cell projection</keyword>